<dbReference type="SUPFAM" id="SSF103473">
    <property type="entry name" value="MFS general substrate transporter"/>
    <property type="match status" value="1"/>
</dbReference>
<dbReference type="GO" id="GO:0022857">
    <property type="term" value="F:transmembrane transporter activity"/>
    <property type="evidence" value="ECO:0007669"/>
    <property type="project" value="InterPro"/>
</dbReference>
<reference evidence="7" key="1">
    <citation type="submission" date="2018-07" db="EMBL/GenBank/DDBJ databases">
        <authorList>
            <person name="Liu B.-T."/>
            <person name="Du Z."/>
        </authorList>
    </citation>
    <scope>NUCLEOTIDE SEQUENCE [LARGE SCALE GENOMIC DNA]</scope>
    <source>
        <strain evidence="7">XYN52</strain>
    </source>
</reference>
<evidence type="ECO:0000313" key="7">
    <source>
        <dbReference type="Proteomes" id="UP000253759"/>
    </source>
</evidence>
<evidence type="ECO:0000256" key="3">
    <source>
        <dbReference type="ARBA" id="ARBA00023136"/>
    </source>
</evidence>
<feature type="transmembrane region" description="Helical" evidence="4">
    <location>
        <begin position="245"/>
        <end position="266"/>
    </location>
</feature>
<accession>A0A369W1P7</accession>
<evidence type="ECO:0000259" key="5">
    <source>
        <dbReference type="PROSITE" id="PS50850"/>
    </source>
</evidence>
<feature type="transmembrane region" description="Helical" evidence="4">
    <location>
        <begin position="360"/>
        <end position="382"/>
    </location>
</feature>
<dbReference type="AlphaFoldDB" id="A0A369W1P7"/>
<dbReference type="EMBL" id="QQNH01000030">
    <property type="protein sequence ID" value="RDE07877.1"/>
    <property type="molecule type" value="Genomic_DNA"/>
</dbReference>
<feature type="transmembrane region" description="Helical" evidence="4">
    <location>
        <begin position="133"/>
        <end position="154"/>
    </location>
</feature>
<keyword evidence="2 4" id="KW-1133">Transmembrane helix</keyword>
<name>A0A369W1P7_9HYPH</name>
<dbReference type="Pfam" id="PF07690">
    <property type="entry name" value="MFS_1"/>
    <property type="match status" value="1"/>
</dbReference>
<dbReference type="Gene3D" id="1.20.1250.20">
    <property type="entry name" value="MFS general substrate transporter like domains"/>
    <property type="match status" value="1"/>
</dbReference>
<keyword evidence="7" id="KW-1185">Reference proteome</keyword>
<feature type="domain" description="Major facilitator superfamily (MFS) profile" evidence="5">
    <location>
        <begin position="1"/>
        <end position="388"/>
    </location>
</feature>
<keyword evidence="3 4" id="KW-0472">Membrane</keyword>
<feature type="transmembrane region" description="Helical" evidence="4">
    <location>
        <begin position="42"/>
        <end position="61"/>
    </location>
</feature>
<organism evidence="6 7">
    <name type="scientific">Pelagibacterium lacus</name>
    <dbReference type="NCBI Taxonomy" id="2282655"/>
    <lineage>
        <taxon>Bacteria</taxon>
        <taxon>Pseudomonadati</taxon>
        <taxon>Pseudomonadota</taxon>
        <taxon>Alphaproteobacteria</taxon>
        <taxon>Hyphomicrobiales</taxon>
        <taxon>Devosiaceae</taxon>
        <taxon>Pelagibacterium</taxon>
    </lineage>
</organism>
<feature type="transmembrane region" description="Helical" evidence="4">
    <location>
        <begin position="273"/>
        <end position="291"/>
    </location>
</feature>
<evidence type="ECO:0000256" key="4">
    <source>
        <dbReference type="SAM" id="Phobius"/>
    </source>
</evidence>
<protein>
    <submittedName>
        <fullName evidence="6">MFS transporter</fullName>
    </submittedName>
</protein>
<feature type="transmembrane region" description="Helical" evidence="4">
    <location>
        <begin position="12"/>
        <end position="36"/>
    </location>
</feature>
<dbReference type="InterPro" id="IPR036259">
    <property type="entry name" value="MFS_trans_sf"/>
</dbReference>
<feature type="transmembrane region" description="Helical" evidence="4">
    <location>
        <begin position="73"/>
        <end position="90"/>
    </location>
</feature>
<dbReference type="PROSITE" id="PS50850">
    <property type="entry name" value="MFS"/>
    <property type="match status" value="1"/>
</dbReference>
<dbReference type="OrthoDB" id="7200137at2"/>
<comment type="caution">
    <text evidence="6">The sequence shown here is derived from an EMBL/GenBank/DDBJ whole genome shotgun (WGS) entry which is preliminary data.</text>
</comment>
<dbReference type="Proteomes" id="UP000253759">
    <property type="component" value="Unassembled WGS sequence"/>
</dbReference>
<evidence type="ECO:0000313" key="6">
    <source>
        <dbReference type="EMBL" id="RDE07877.1"/>
    </source>
</evidence>
<dbReference type="RefSeq" id="WP_114646881.1">
    <property type="nucleotide sequence ID" value="NZ_QQNH01000030.1"/>
</dbReference>
<keyword evidence="1 4" id="KW-0812">Transmembrane</keyword>
<sequence length="389" mass="39940">MKYAPQTIGLPLGVLQILAWGTTFYMPTVLSVSIIADTGWPLWAVSAGLTIALLTAALVSPYVGRSLARGRKVVMVLAPAFMAGGLVVLSGGQHLFLFWLGWAIVGVGMGCGLYDAAFAILGHYYGRASRAAVPLIAILGGLSSSIGWPVGLALEGAVGWQGTCLVYAAAHLLIGIPLALDTAHRLPAPPKETAASDVGEVMATGVKPAFALLAMVFVITTAVSTNVIVHLGAILTAADIASDDAVALMAMVGLSQVAARLLLLILGKRTGPFWTINFTCALLALAIAVFAANGWGLTVAVVAFGMGIGLNSIARGLLPLHLLAGPHLARLMGWLGALLMTSQAVAPLMGALIIDAFGLAALMAGLLQLSALAMATALFLTLRHGRKSP</sequence>
<feature type="transmembrane region" description="Helical" evidence="4">
    <location>
        <begin position="210"/>
        <end position="233"/>
    </location>
</feature>
<dbReference type="InterPro" id="IPR011701">
    <property type="entry name" value="MFS"/>
</dbReference>
<evidence type="ECO:0000256" key="2">
    <source>
        <dbReference type="ARBA" id="ARBA00022989"/>
    </source>
</evidence>
<feature type="transmembrane region" description="Helical" evidence="4">
    <location>
        <begin position="297"/>
        <end position="320"/>
    </location>
</feature>
<feature type="transmembrane region" description="Helical" evidence="4">
    <location>
        <begin position="96"/>
        <end position="121"/>
    </location>
</feature>
<proteinExistence type="predicted"/>
<dbReference type="InterPro" id="IPR020846">
    <property type="entry name" value="MFS_dom"/>
</dbReference>
<feature type="transmembrane region" description="Helical" evidence="4">
    <location>
        <begin position="160"/>
        <end position="180"/>
    </location>
</feature>
<evidence type="ECO:0000256" key="1">
    <source>
        <dbReference type="ARBA" id="ARBA00022692"/>
    </source>
</evidence>
<gene>
    <name evidence="6" type="ORF">DVH29_14340</name>
</gene>
<feature type="transmembrane region" description="Helical" evidence="4">
    <location>
        <begin position="332"/>
        <end position="354"/>
    </location>
</feature>